<keyword evidence="1 2" id="KW-0732">Signal</keyword>
<keyword evidence="5" id="KW-1185">Reference proteome</keyword>
<dbReference type="Proteomes" id="UP000316639">
    <property type="component" value="Unassembled WGS sequence"/>
</dbReference>
<keyword evidence="4" id="KW-0645">Protease</keyword>
<keyword evidence="4" id="KW-0378">Hydrolase</keyword>
<name>A0A563EQ00_9PSEU</name>
<feature type="chain" id="PRO_5021975827" evidence="2">
    <location>
        <begin position="28"/>
        <end position="530"/>
    </location>
</feature>
<dbReference type="Pfam" id="PF00089">
    <property type="entry name" value="Trypsin"/>
    <property type="match status" value="1"/>
</dbReference>
<organism evidence="4 5">
    <name type="scientific">Lentzea tibetensis</name>
    <dbReference type="NCBI Taxonomy" id="2591470"/>
    <lineage>
        <taxon>Bacteria</taxon>
        <taxon>Bacillati</taxon>
        <taxon>Actinomycetota</taxon>
        <taxon>Actinomycetes</taxon>
        <taxon>Pseudonocardiales</taxon>
        <taxon>Pseudonocardiaceae</taxon>
        <taxon>Lentzea</taxon>
    </lineage>
</organism>
<dbReference type="PROSITE" id="PS51257">
    <property type="entry name" value="PROKAR_LIPOPROTEIN"/>
    <property type="match status" value="1"/>
</dbReference>
<dbReference type="AlphaFoldDB" id="A0A563EQ00"/>
<comment type="caution">
    <text evidence="4">The sequence shown here is derived from an EMBL/GenBank/DDBJ whole genome shotgun (WGS) entry which is preliminary data.</text>
</comment>
<evidence type="ECO:0000313" key="5">
    <source>
        <dbReference type="Proteomes" id="UP000316639"/>
    </source>
</evidence>
<dbReference type="EMBL" id="VOBR01000015">
    <property type="protein sequence ID" value="TWP49503.1"/>
    <property type="molecule type" value="Genomic_DNA"/>
</dbReference>
<protein>
    <submittedName>
        <fullName evidence="4">Trypsin-like serine protease</fullName>
    </submittedName>
</protein>
<dbReference type="GO" id="GO:0004252">
    <property type="term" value="F:serine-type endopeptidase activity"/>
    <property type="evidence" value="ECO:0007669"/>
    <property type="project" value="InterPro"/>
</dbReference>
<reference evidence="4 5" key="1">
    <citation type="submission" date="2019-07" db="EMBL/GenBank/DDBJ databases">
        <title>Lentzea xizangensis sp. nov., isolated from Qinghai-Tibetan Plateau Soils.</title>
        <authorList>
            <person name="Huang J."/>
        </authorList>
    </citation>
    <scope>NUCLEOTIDE SEQUENCE [LARGE SCALE GENOMIC DNA]</scope>
    <source>
        <strain evidence="4 5">FXJ1.1311</strain>
    </source>
</reference>
<evidence type="ECO:0000259" key="3">
    <source>
        <dbReference type="Pfam" id="PF00089"/>
    </source>
</evidence>
<dbReference type="Gene3D" id="2.40.10.10">
    <property type="entry name" value="Trypsin-like serine proteases"/>
    <property type="match status" value="2"/>
</dbReference>
<dbReference type="PROSITE" id="PS00134">
    <property type="entry name" value="TRYPSIN_HIS"/>
    <property type="match status" value="1"/>
</dbReference>
<dbReference type="PANTHER" id="PTHR15462">
    <property type="entry name" value="SERINE PROTEASE"/>
    <property type="match status" value="1"/>
</dbReference>
<dbReference type="InterPro" id="IPR043504">
    <property type="entry name" value="Peptidase_S1_PA_chymotrypsin"/>
</dbReference>
<dbReference type="InterPro" id="IPR050966">
    <property type="entry name" value="Glutamyl_endopeptidase"/>
</dbReference>
<dbReference type="InterPro" id="IPR009003">
    <property type="entry name" value="Peptidase_S1_PA"/>
</dbReference>
<dbReference type="InterPro" id="IPR001254">
    <property type="entry name" value="Trypsin_dom"/>
</dbReference>
<evidence type="ECO:0000256" key="1">
    <source>
        <dbReference type="ARBA" id="ARBA00022729"/>
    </source>
</evidence>
<dbReference type="OrthoDB" id="3507155at2"/>
<dbReference type="InterPro" id="IPR018114">
    <property type="entry name" value="TRYPSIN_HIS"/>
</dbReference>
<evidence type="ECO:0000256" key="2">
    <source>
        <dbReference type="SAM" id="SignalP"/>
    </source>
</evidence>
<sequence length="530" mass="55915">MSNRTVARWATALALTVACLPVATASAATPQAHETAPHPAIGSLSGSSNPNDHGCSASIVGPNIIVTAAHCVYGERNIYFTPGYHDGQAPHGTWRGLATYVDDGWKTDNDINGTEGTGGSPYDFAFVVLEKRNGKNVAEATGSALRLKIDAALPADATVTGYPSAKDKPYSCDATASRNDQHWETLQCLGIPSGFSGGPWVAKGTTDVIGVIGGRGQKLPPTDARNYSVRFDAKVKALYDKAVTSPVPPGDGNLGYPLGSGATWKHADLITSGYYTGGSAGGSRHMDMIVKWSDGEVTLYQGSTSTDPQKPFAGETRLAAPDSIWTHAKSIAAVNTGAGRDGLVVRWTDGEVTLYQTVDQGGFHGETTLTAPNDLWRDHASHIAAGRYTGNGQRDDLIVVWTDGEVTLYADIAANSLGRETRLAAPNSTWTHAQTISGGDFTGSATSDLLVRWSDGELTIYSDVSTGGFGTEHQVRAPDDLWTHATVVSGGAFAANQRANDLIVRWSDGEVSLYPAVDTALHREIQLVSP</sequence>
<gene>
    <name evidence="4" type="ORF">FKR81_23445</name>
</gene>
<accession>A0A563EQ00</accession>
<proteinExistence type="predicted"/>
<evidence type="ECO:0000313" key="4">
    <source>
        <dbReference type="EMBL" id="TWP49503.1"/>
    </source>
</evidence>
<dbReference type="GO" id="GO:0006508">
    <property type="term" value="P:proteolysis"/>
    <property type="evidence" value="ECO:0007669"/>
    <property type="project" value="UniProtKB-KW"/>
</dbReference>
<dbReference type="RefSeq" id="WP_146354403.1">
    <property type="nucleotide sequence ID" value="NZ_VOBR01000015.1"/>
</dbReference>
<feature type="domain" description="Peptidase S1" evidence="3">
    <location>
        <begin position="36"/>
        <end position="214"/>
    </location>
</feature>
<feature type="signal peptide" evidence="2">
    <location>
        <begin position="1"/>
        <end position="27"/>
    </location>
</feature>
<dbReference type="SUPFAM" id="SSF50494">
    <property type="entry name" value="Trypsin-like serine proteases"/>
    <property type="match status" value="1"/>
</dbReference>